<sequence>MYILFFFLVFLGFPHTTLGIRLIPFRDIESAADLREFVTGGSRTRSPLRSRRGEEKQKKKNRKGRGKPLPPGGTAAAASASATATAAAANERLTIALERRQDFGEKKKKKKFLIFHYFSRHQVNHNSYRVMYQKHLPLNGALVNNTVMVNEVSPLFQPEGLITDSLADSSTSGNEYRALRRKYLLLEEESFGLGSELKAVEDDIKTLEEEKLSLLDELVVLEGLIDPSDISPQGQRLP</sequence>
<reference evidence="4" key="1">
    <citation type="submission" date="2019-10" db="EMBL/GenBank/DDBJ databases">
        <authorList>
            <person name="Zhang R."/>
            <person name="Pan Y."/>
            <person name="Wang J."/>
            <person name="Ma R."/>
            <person name="Yu S."/>
        </authorList>
    </citation>
    <scope>NUCLEOTIDE SEQUENCE</scope>
    <source>
        <strain evidence="4">LA-IB0</strain>
        <tissue evidence="4">Leaf</tissue>
    </source>
</reference>
<proteinExistence type="predicted"/>
<keyword evidence="1" id="KW-0175">Coiled coil</keyword>
<name>A0AAV6X917_9LAMI</name>
<evidence type="ECO:0000256" key="3">
    <source>
        <dbReference type="SAM" id="SignalP"/>
    </source>
</evidence>
<comment type="caution">
    <text evidence="4">The sequence shown here is derived from an EMBL/GenBank/DDBJ whole genome shotgun (WGS) entry which is preliminary data.</text>
</comment>
<evidence type="ECO:0000313" key="5">
    <source>
        <dbReference type="Proteomes" id="UP000826271"/>
    </source>
</evidence>
<evidence type="ECO:0000256" key="1">
    <source>
        <dbReference type="SAM" id="Coils"/>
    </source>
</evidence>
<evidence type="ECO:0000313" key="4">
    <source>
        <dbReference type="EMBL" id="KAG8376897.1"/>
    </source>
</evidence>
<keyword evidence="5" id="KW-1185">Reference proteome</keyword>
<dbReference type="PANTHER" id="PTHR37740">
    <property type="entry name" value="OS02G0193500 PROTEIN"/>
    <property type="match status" value="1"/>
</dbReference>
<dbReference type="AlphaFoldDB" id="A0AAV6X917"/>
<protein>
    <submittedName>
        <fullName evidence="4">Uncharacterized protein</fullName>
    </submittedName>
</protein>
<keyword evidence="3" id="KW-0732">Signal</keyword>
<feature type="signal peptide" evidence="3">
    <location>
        <begin position="1"/>
        <end position="19"/>
    </location>
</feature>
<accession>A0AAV6X917</accession>
<gene>
    <name evidence="4" type="ORF">BUALT_Bualt09G0111900</name>
</gene>
<evidence type="ECO:0000256" key="2">
    <source>
        <dbReference type="SAM" id="MobiDB-lite"/>
    </source>
</evidence>
<dbReference type="EMBL" id="WHWC01000009">
    <property type="protein sequence ID" value="KAG8376897.1"/>
    <property type="molecule type" value="Genomic_DNA"/>
</dbReference>
<organism evidence="4 5">
    <name type="scientific">Buddleja alternifolia</name>
    <dbReference type="NCBI Taxonomy" id="168488"/>
    <lineage>
        <taxon>Eukaryota</taxon>
        <taxon>Viridiplantae</taxon>
        <taxon>Streptophyta</taxon>
        <taxon>Embryophyta</taxon>
        <taxon>Tracheophyta</taxon>
        <taxon>Spermatophyta</taxon>
        <taxon>Magnoliopsida</taxon>
        <taxon>eudicotyledons</taxon>
        <taxon>Gunneridae</taxon>
        <taxon>Pentapetalae</taxon>
        <taxon>asterids</taxon>
        <taxon>lamiids</taxon>
        <taxon>Lamiales</taxon>
        <taxon>Scrophulariaceae</taxon>
        <taxon>Buddlejeae</taxon>
        <taxon>Buddleja</taxon>
    </lineage>
</organism>
<feature type="region of interest" description="Disordered" evidence="2">
    <location>
        <begin position="40"/>
        <end position="78"/>
    </location>
</feature>
<feature type="coiled-coil region" evidence="1">
    <location>
        <begin position="197"/>
        <end position="224"/>
    </location>
</feature>
<feature type="chain" id="PRO_5043910859" evidence="3">
    <location>
        <begin position="20"/>
        <end position="238"/>
    </location>
</feature>
<dbReference type="PANTHER" id="PTHR37740:SF1">
    <property type="entry name" value="OS02G0193500 PROTEIN"/>
    <property type="match status" value="1"/>
</dbReference>
<dbReference type="Proteomes" id="UP000826271">
    <property type="component" value="Unassembled WGS sequence"/>
</dbReference>